<feature type="region of interest" description="Disordered" evidence="9">
    <location>
        <begin position="40"/>
        <end position="95"/>
    </location>
</feature>
<dbReference type="RefSeq" id="WP_210872019.1">
    <property type="nucleotide sequence ID" value="NZ_JAGPNL010000003.1"/>
</dbReference>
<comment type="caution">
    <text evidence="10">The sequence shown here is derived from an EMBL/GenBank/DDBJ whole genome shotgun (WGS) entry which is preliminary data.</text>
</comment>
<dbReference type="GO" id="GO:0008320">
    <property type="term" value="F:protein transmembrane transporter activity"/>
    <property type="evidence" value="ECO:0007669"/>
    <property type="project" value="UniProtKB-UniRule"/>
</dbReference>
<organism evidence="10 11">
    <name type="scientific">Streptomyces tagetis</name>
    <dbReference type="NCBI Taxonomy" id="2820809"/>
    <lineage>
        <taxon>Bacteria</taxon>
        <taxon>Bacillati</taxon>
        <taxon>Actinomycetota</taxon>
        <taxon>Actinomycetes</taxon>
        <taxon>Kitasatosporales</taxon>
        <taxon>Streptomycetaceae</taxon>
        <taxon>Streptomyces</taxon>
    </lineage>
</organism>
<reference evidence="10" key="1">
    <citation type="submission" date="2021-04" db="EMBL/GenBank/DDBJ databases">
        <title>Genome seq and assembly of Streptomyces sp. RG38.</title>
        <authorList>
            <person name="Chhetri G."/>
        </authorList>
    </citation>
    <scope>NUCLEOTIDE SEQUENCE</scope>
    <source>
        <strain evidence="10">RG38</strain>
    </source>
</reference>
<protein>
    <recommendedName>
        <fullName evidence="8">Sec-independent protein translocase protein TatA</fullName>
    </recommendedName>
</protein>
<dbReference type="GO" id="GO:0043953">
    <property type="term" value="P:protein transport by the Tat complex"/>
    <property type="evidence" value="ECO:0007669"/>
    <property type="project" value="UniProtKB-UniRule"/>
</dbReference>
<keyword evidence="8" id="KW-1003">Cell membrane</keyword>
<evidence type="ECO:0000256" key="2">
    <source>
        <dbReference type="ARBA" id="ARBA00022448"/>
    </source>
</evidence>
<comment type="subcellular location">
    <subcellularLocation>
        <location evidence="8">Cell membrane</location>
        <topology evidence="8">Single-pass membrane protein</topology>
    </subcellularLocation>
    <subcellularLocation>
        <location evidence="1">Membrane</location>
        <topology evidence="1">Single-pass membrane protein</topology>
    </subcellularLocation>
</comment>
<evidence type="ECO:0000256" key="4">
    <source>
        <dbReference type="ARBA" id="ARBA00022927"/>
    </source>
</evidence>
<dbReference type="AlphaFoldDB" id="A0A940XMZ6"/>
<comment type="similarity">
    <text evidence="8">Belongs to the TatA/E family.</text>
</comment>
<sequence>MFGLSELAIILIVVIAVLAAKKLPELARSAGKSARILKSEARALKEEQGAAAAPPPPAEEAPREPAPDGPASPRVIQGEVVDRDERRPGTEPSRD</sequence>
<dbReference type="Pfam" id="PF02416">
    <property type="entry name" value="TatA_B_E"/>
    <property type="match status" value="1"/>
</dbReference>
<keyword evidence="3 8" id="KW-0812">Transmembrane</keyword>
<evidence type="ECO:0000256" key="9">
    <source>
        <dbReference type="SAM" id="MobiDB-lite"/>
    </source>
</evidence>
<comment type="function">
    <text evidence="8">Part of the twin-arginine translocation (Tat) system that transports large folded proteins containing a characteristic twin-arginine motif in their signal peptide across membranes. TatA could form the protein-conducting channel of the Tat system.</text>
</comment>
<keyword evidence="2 8" id="KW-0813">Transport</keyword>
<evidence type="ECO:0000256" key="3">
    <source>
        <dbReference type="ARBA" id="ARBA00022692"/>
    </source>
</evidence>
<keyword evidence="7 8" id="KW-0472">Membrane</keyword>
<dbReference type="EMBL" id="JAGPNL010000003">
    <property type="protein sequence ID" value="MBQ0827549.1"/>
    <property type="molecule type" value="Genomic_DNA"/>
</dbReference>
<keyword evidence="11" id="KW-1185">Reference proteome</keyword>
<dbReference type="HAMAP" id="MF_00236">
    <property type="entry name" value="TatA_E"/>
    <property type="match status" value="1"/>
</dbReference>
<evidence type="ECO:0000313" key="10">
    <source>
        <dbReference type="EMBL" id="MBQ0827549.1"/>
    </source>
</evidence>
<feature type="compositionally biased region" description="Basic and acidic residues" evidence="9">
    <location>
        <begin position="80"/>
        <end position="95"/>
    </location>
</feature>
<keyword evidence="6 8" id="KW-0811">Translocation</keyword>
<gene>
    <name evidence="8" type="primary">tatA</name>
    <name evidence="10" type="ORF">J5Y05_13665</name>
</gene>
<evidence type="ECO:0000256" key="8">
    <source>
        <dbReference type="HAMAP-Rule" id="MF_00236"/>
    </source>
</evidence>
<keyword evidence="4 8" id="KW-0653">Protein transport</keyword>
<evidence type="ECO:0000256" key="7">
    <source>
        <dbReference type="ARBA" id="ARBA00023136"/>
    </source>
</evidence>
<dbReference type="InterPro" id="IPR003369">
    <property type="entry name" value="TatA/B/E"/>
</dbReference>
<dbReference type="Proteomes" id="UP000677875">
    <property type="component" value="Unassembled WGS sequence"/>
</dbReference>
<keyword evidence="5 8" id="KW-1133">Transmembrane helix</keyword>
<dbReference type="GO" id="GO:0033281">
    <property type="term" value="C:TAT protein transport complex"/>
    <property type="evidence" value="ECO:0007669"/>
    <property type="project" value="UniProtKB-UniRule"/>
</dbReference>
<dbReference type="InterPro" id="IPR006312">
    <property type="entry name" value="TatA/E"/>
</dbReference>
<evidence type="ECO:0000256" key="1">
    <source>
        <dbReference type="ARBA" id="ARBA00004167"/>
    </source>
</evidence>
<proteinExistence type="inferred from homology"/>
<dbReference type="Gene3D" id="1.20.5.3310">
    <property type="match status" value="1"/>
</dbReference>
<evidence type="ECO:0000256" key="6">
    <source>
        <dbReference type="ARBA" id="ARBA00023010"/>
    </source>
</evidence>
<accession>A0A940XMZ6</accession>
<evidence type="ECO:0000313" key="11">
    <source>
        <dbReference type="Proteomes" id="UP000677875"/>
    </source>
</evidence>
<comment type="subunit">
    <text evidence="8">The Tat system comprises two distinct complexes: a TatABC complex, containing multiple copies of TatA, TatB and TatC subunits, and a separate TatA complex, containing only TatA subunits. Substrates initially bind to the TatABC complex, which probably triggers association of the separate TatA complex to form the active translocon.</text>
</comment>
<evidence type="ECO:0000256" key="5">
    <source>
        <dbReference type="ARBA" id="ARBA00022989"/>
    </source>
</evidence>
<name>A0A940XMZ6_9ACTN</name>